<feature type="domain" description="DUF2382" evidence="1">
    <location>
        <begin position="38"/>
        <end position="119"/>
    </location>
</feature>
<evidence type="ECO:0000313" key="2">
    <source>
        <dbReference type="EMBL" id="EDX78414.1"/>
    </source>
</evidence>
<evidence type="ECO:0000313" key="3">
    <source>
        <dbReference type="Proteomes" id="UP000003835"/>
    </source>
</evidence>
<protein>
    <recommendedName>
        <fullName evidence="1">DUF2382 domain-containing protein</fullName>
    </recommendedName>
</protein>
<dbReference type="HOGENOM" id="CLU_136170_0_0_3"/>
<proteinExistence type="predicted"/>
<evidence type="ECO:0000259" key="1">
    <source>
        <dbReference type="Pfam" id="PF09557"/>
    </source>
</evidence>
<sequence>MGKIFAVNSEKAMDAEEIVNSDLEQSDQTSEIVEEDMIRLLEEKLVVNRSKQKVGEVVVRKEIETRVVEVPVRREKLIVEQVGEEPKQLAEIDLGKGQVTGVPDSVETSLPTTNTVNGEFVSPKAASDLLAAIALQDNHGCVNVRVELVVDNPELQETYQQMFDRCRGSK</sequence>
<dbReference type="STRING" id="118168.MC7420_7067"/>
<accession>B4VI52</accession>
<reference evidence="2 3" key="1">
    <citation type="submission" date="2008-07" db="EMBL/GenBank/DDBJ databases">
        <authorList>
            <person name="Tandeau de Marsac N."/>
            <person name="Ferriera S."/>
            <person name="Johnson J."/>
            <person name="Kravitz S."/>
            <person name="Beeson K."/>
            <person name="Sutton G."/>
            <person name="Rogers Y.-H."/>
            <person name="Friedman R."/>
            <person name="Frazier M."/>
            <person name="Venter J.C."/>
        </authorList>
    </citation>
    <scope>NUCLEOTIDE SEQUENCE [LARGE SCALE GENOMIC DNA]</scope>
    <source>
        <strain evidence="2 3">PCC 7420</strain>
    </source>
</reference>
<dbReference type="eggNOG" id="COG3861">
    <property type="taxonomic scope" value="Bacteria"/>
</dbReference>
<dbReference type="Pfam" id="PF09557">
    <property type="entry name" value="DUF2382"/>
    <property type="match status" value="1"/>
</dbReference>
<keyword evidence="3" id="KW-1185">Reference proteome</keyword>
<name>B4VI52_9CYAN</name>
<dbReference type="RefSeq" id="WP_006097886.1">
    <property type="nucleotide sequence ID" value="NZ_DS989841.1"/>
</dbReference>
<dbReference type="EMBL" id="DS989841">
    <property type="protein sequence ID" value="EDX78414.1"/>
    <property type="molecule type" value="Genomic_DNA"/>
</dbReference>
<gene>
    <name evidence="2" type="ORF">MC7420_7067</name>
</gene>
<organism evidence="2 3">
    <name type="scientific">Coleofasciculus chthonoplastes PCC 7420</name>
    <dbReference type="NCBI Taxonomy" id="118168"/>
    <lineage>
        <taxon>Bacteria</taxon>
        <taxon>Bacillati</taxon>
        <taxon>Cyanobacteriota</taxon>
        <taxon>Cyanophyceae</taxon>
        <taxon>Coleofasciculales</taxon>
        <taxon>Coleofasciculaceae</taxon>
        <taxon>Coleofasciculus</taxon>
    </lineage>
</organism>
<dbReference type="InterPro" id="IPR019060">
    <property type="entry name" value="DUF2382"/>
</dbReference>
<dbReference type="AlphaFoldDB" id="B4VI52"/>
<dbReference type="Proteomes" id="UP000003835">
    <property type="component" value="Unassembled WGS sequence"/>
</dbReference>